<dbReference type="InterPro" id="IPR029044">
    <property type="entry name" value="Nucleotide-diphossugar_trans"/>
</dbReference>
<feature type="domain" description="Glycosyltransferase 2-like" evidence="1">
    <location>
        <begin position="6"/>
        <end position="130"/>
    </location>
</feature>
<evidence type="ECO:0000259" key="1">
    <source>
        <dbReference type="Pfam" id="PF00535"/>
    </source>
</evidence>
<comment type="caution">
    <text evidence="3">The sequence shown here is derived from an EMBL/GenBank/DDBJ whole genome shotgun (WGS) entry which is preliminary data.</text>
</comment>
<dbReference type="Proteomes" id="UP000271783">
    <property type="component" value="Unassembled WGS sequence"/>
</dbReference>
<evidence type="ECO:0000259" key="2">
    <source>
        <dbReference type="Pfam" id="PF13524"/>
    </source>
</evidence>
<dbReference type="InterPro" id="IPR001173">
    <property type="entry name" value="Glyco_trans_2-like"/>
</dbReference>
<reference evidence="3 4" key="1">
    <citation type="submission" date="2018-11" db="EMBL/GenBank/DDBJ databases">
        <title>Genomic Encyclopedia of Type Strains, Phase IV (KMG-IV): sequencing the most valuable type-strain genomes for metagenomic binning, comparative biology and taxonomic classification.</title>
        <authorList>
            <person name="Goeker M."/>
        </authorList>
    </citation>
    <scope>NUCLEOTIDE SEQUENCE [LARGE SCALE GENOMIC DNA]</scope>
    <source>
        <strain evidence="3 4">DSM 11977</strain>
    </source>
</reference>
<dbReference type="PANTHER" id="PTHR22916">
    <property type="entry name" value="GLYCOSYLTRANSFERASE"/>
    <property type="match status" value="1"/>
</dbReference>
<accession>A0A3N5B5E3</accession>
<dbReference type="PANTHER" id="PTHR22916:SF3">
    <property type="entry name" value="UDP-GLCNAC:BETAGAL BETA-1,3-N-ACETYLGLUCOSAMINYLTRANSFERASE-LIKE PROTEIN 1"/>
    <property type="match status" value="1"/>
</dbReference>
<dbReference type="RefSeq" id="WP_069575546.1">
    <property type="nucleotide sequence ID" value="NZ_RKRG01000001.1"/>
</dbReference>
<dbReference type="SUPFAM" id="SSF53448">
    <property type="entry name" value="Nucleotide-diphospho-sugar transferases"/>
    <property type="match status" value="1"/>
</dbReference>
<dbReference type="AlphaFoldDB" id="A0A3N5B5E3"/>
<dbReference type="GO" id="GO:0016758">
    <property type="term" value="F:hexosyltransferase activity"/>
    <property type="evidence" value="ECO:0007669"/>
    <property type="project" value="UniProtKB-ARBA"/>
</dbReference>
<keyword evidence="4" id="KW-1185">Reference proteome</keyword>
<gene>
    <name evidence="3" type="ORF">EDC42_0005</name>
</gene>
<sequence>MGFKVSIIIPVFNVEFYIESCILSLQNQTIGFENLEIIFIDDCSTDNTSIIIEYYAKKYKNIRAIYCNENSGVAGKPRNIGMVNATSDYIMFIDPDDTFSKDACEVLYDKISKSKVDVVSGLHSKKIHGDTDIIFPGLLISTFTNPNDSWQIRKKQLAEYLKDFDELYFESLDEMPYLLGNFAIMSKIYRKSFLFSNNINFPEEIPGEDSVFLLNVFLNAKGIIFINKIIFSYYTSRDDEDNASLTHQSDLSRNLGRLKAYKMMLKLSKDHDKLDEFVNYLLCGKMNYFLNQYVNNKNLSKKEISIIINESYDLFTLINNSNCKFDSDYKKLVELIIDKNVDELYKYSENDVFHIVTNNHETKYIKDIKVAVIMDPFTYTSYSNEFEDIIIEPSSWLETFENEKPDLFFCESAYSGVNKKSVINGVAIEDNITPWQGKIGLNLISGNDNRKILFDILNYCNNHNIPTIFWNKEDPTSFDIKQYNFIDTSLHFDYIFTTDEETIPRYNARGHDNVYPLLFASQIKLFNPIEYKKRTNDIIFAGSWYNQFSERSNVMREFFNKIINSDYNLKIYDRASEINSINRKFPKEYSRYVFPKVHFDKMPSVYKESKISLNINTVTNSYTMFARRVFELMSSNTLVLSNYSKGIFDLFKDNVIYLDKLSSLNLDKIDIENICENNLYDVLENHTYYNRFKYILNIIGFKFKEENNNLIIIYGLNNKNELEIILNDFESIKYVNKTCLIYVKDNNLLNSLNERFIEDVKFIGIKELIMISEEFNQSYFFIIRDLFHPLEKDFIRRAFLHYNYLDKNIGVKQGNPKYNLAKTIEYKNILFNIELLDKVLEGLLKYRLNKLTILNI</sequence>
<protein>
    <submittedName>
        <fullName evidence="3">Spore maturation protein CgeB</fullName>
    </submittedName>
</protein>
<proteinExistence type="predicted"/>
<name>A0A3N5B5E3_9EURY</name>
<dbReference type="Pfam" id="PF13524">
    <property type="entry name" value="Glyco_trans_1_2"/>
    <property type="match status" value="1"/>
</dbReference>
<evidence type="ECO:0000313" key="3">
    <source>
        <dbReference type="EMBL" id="RPF52477.1"/>
    </source>
</evidence>
<feature type="domain" description="Spore protein YkvP/CgeB glycosyl transferase-like" evidence="2">
    <location>
        <begin position="595"/>
        <end position="696"/>
    </location>
</feature>
<organism evidence="3 4">
    <name type="scientific">Methanobrevibacter gottschalkii DSM 11977</name>
    <dbReference type="NCBI Taxonomy" id="1122229"/>
    <lineage>
        <taxon>Archaea</taxon>
        <taxon>Methanobacteriati</taxon>
        <taxon>Methanobacteriota</taxon>
        <taxon>Methanomada group</taxon>
        <taxon>Methanobacteria</taxon>
        <taxon>Methanobacteriales</taxon>
        <taxon>Methanobacteriaceae</taxon>
        <taxon>Methanobrevibacter</taxon>
    </lineage>
</organism>
<evidence type="ECO:0000313" key="4">
    <source>
        <dbReference type="Proteomes" id="UP000271783"/>
    </source>
</evidence>
<dbReference type="Pfam" id="PF00535">
    <property type="entry name" value="Glycos_transf_2"/>
    <property type="match status" value="1"/>
</dbReference>
<dbReference type="EMBL" id="RKRG01000001">
    <property type="protein sequence ID" value="RPF52477.1"/>
    <property type="molecule type" value="Genomic_DNA"/>
</dbReference>
<dbReference type="InterPro" id="IPR055259">
    <property type="entry name" value="YkvP/CgeB_Glyco_trans-like"/>
</dbReference>
<dbReference type="Gene3D" id="3.90.550.10">
    <property type="entry name" value="Spore Coat Polysaccharide Biosynthesis Protein SpsA, Chain A"/>
    <property type="match status" value="1"/>
</dbReference>
<dbReference type="CDD" id="cd00761">
    <property type="entry name" value="Glyco_tranf_GTA_type"/>
    <property type="match status" value="1"/>
</dbReference>